<sequence>MAGHADLRIAAKPFARVLNLTVRLAEMHAIGIKPFGKRDRIVDDEGDVAFRANRLKRFGKARGLMLIFDPLHTELERGDDAFARVERAGKPFGELARNVERGYQVELARCVHVPRSTRVRRQRKDA</sequence>
<comment type="caution">
    <text evidence="1">The sequence shown here is derived from an EMBL/GenBank/DDBJ whole genome shotgun (WGS) entry which is preliminary data.</text>
</comment>
<dbReference type="Proteomes" id="UP000598997">
    <property type="component" value="Unassembled WGS sequence"/>
</dbReference>
<protein>
    <submittedName>
        <fullName evidence="1">Uncharacterized protein</fullName>
    </submittedName>
</protein>
<evidence type="ECO:0000313" key="2">
    <source>
        <dbReference type="Proteomes" id="UP000598997"/>
    </source>
</evidence>
<dbReference type="EMBL" id="BMIO01000006">
    <property type="protein sequence ID" value="GGD45827.1"/>
    <property type="molecule type" value="Genomic_DNA"/>
</dbReference>
<evidence type="ECO:0000313" key="1">
    <source>
        <dbReference type="EMBL" id="GGD45827.1"/>
    </source>
</evidence>
<proteinExistence type="predicted"/>
<accession>A0A916YHY3</accession>
<reference evidence="1 2" key="1">
    <citation type="journal article" date="2014" name="Int. J. Syst. Evol. Microbiol.">
        <title>Complete genome sequence of Corynebacterium casei LMG S-19264T (=DSM 44701T), isolated from a smear-ripened cheese.</title>
        <authorList>
            <consortium name="US DOE Joint Genome Institute (JGI-PGF)"/>
            <person name="Walter F."/>
            <person name="Albersmeier A."/>
            <person name="Kalinowski J."/>
            <person name="Ruckert C."/>
        </authorList>
    </citation>
    <scope>NUCLEOTIDE SEQUENCE [LARGE SCALE GENOMIC DNA]</scope>
    <source>
        <strain evidence="1 2">CGMCC 1.15358</strain>
    </source>
</reference>
<keyword evidence="2" id="KW-1185">Reference proteome</keyword>
<dbReference type="AlphaFoldDB" id="A0A916YHY3"/>
<name>A0A916YHY3_9SPHN</name>
<gene>
    <name evidence="1" type="ORF">GCM10010989_20010</name>
</gene>
<organism evidence="1 2">
    <name type="scientific">Croceicoccus pelagius</name>
    <dbReference type="NCBI Taxonomy" id="1703341"/>
    <lineage>
        <taxon>Bacteria</taxon>
        <taxon>Pseudomonadati</taxon>
        <taxon>Pseudomonadota</taxon>
        <taxon>Alphaproteobacteria</taxon>
        <taxon>Sphingomonadales</taxon>
        <taxon>Erythrobacteraceae</taxon>
        <taxon>Croceicoccus</taxon>
    </lineage>
</organism>